<evidence type="ECO:0000313" key="4">
    <source>
        <dbReference type="Proteomes" id="UP000289738"/>
    </source>
</evidence>
<keyword evidence="1" id="KW-0539">Nucleus</keyword>
<dbReference type="Proteomes" id="UP000289738">
    <property type="component" value="Chromosome B09"/>
</dbReference>
<dbReference type="GO" id="GO:0006355">
    <property type="term" value="P:regulation of DNA-templated transcription"/>
    <property type="evidence" value="ECO:0007669"/>
    <property type="project" value="UniProtKB-UniRule"/>
</dbReference>
<keyword evidence="1" id="KW-0863">Zinc-finger</keyword>
<evidence type="ECO:0000313" key="3">
    <source>
        <dbReference type="EMBL" id="RYQ88815.1"/>
    </source>
</evidence>
<proteinExistence type="inferred from homology"/>
<keyword evidence="1" id="KW-0479">Metal-binding</keyword>
<feature type="domain" description="MULE transposase" evidence="2">
    <location>
        <begin position="2"/>
        <end position="81"/>
    </location>
</feature>
<protein>
    <recommendedName>
        <fullName evidence="1">Protein FAR1-RELATED SEQUENCE</fullName>
    </recommendedName>
</protein>
<keyword evidence="4" id="KW-1185">Reference proteome</keyword>
<dbReference type="AlphaFoldDB" id="A0A444XGE7"/>
<comment type="similarity">
    <text evidence="1">Belongs to the FHY3/FAR1 family.</text>
</comment>
<dbReference type="GO" id="GO:0008270">
    <property type="term" value="F:zinc ion binding"/>
    <property type="evidence" value="ECO:0007669"/>
    <property type="project" value="UniProtKB-UniRule"/>
</dbReference>
<dbReference type="InterPro" id="IPR018289">
    <property type="entry name" value="MULE_transposase_dom"/>
</dbReference>
<dbReference type="Pfam" id="PF10551">
    <property type="entry name" value="MULE"/>
    <property type="match status" value="1"/>
</dbReference>
<evidence type="ECO:0000256" key="1">
    <source>
        <dbReference type="RuleBase" id="RU367018"/>
    </source>
</evidence>
<comment type="function">
    <text evidence="1">Putative transcription activator involved in regulating light control of development.</text>
</comment>
<evidence type="ECO:0000259" key="2">
    <source>
        <dbReference type="Pfam" id="PF10551"/>
    </source>
</evidence>
<gene>
    <name evidence="3" type="ORF">Ahy_B09g095790</name>
</gene>
<sequence>MSFGTFVGVNHHGQSLLLGCSLLSCEEENFFVWLFDCWIRCMGGKPPIGILTDQCKAMRNAIEKSLPMTRHRWCIWHITKKILEKLGACKQFNEICADMTHIVWDSRSKEAFESSWTDFINRFSLHDNNWLVGLYEERDRWVLIFLSNSFWTGMSNTQRSESMHSFMKGYLTSKSNLQQFVTQYDNCLANKAQQEYELDAASFNTIISCATASAIEKQFQKEYTHAKFNELQKEFRAKANFFSTKKA</sequence>
<dbReference type="GO" id="GO:0005634">
    <property type="term" value="C:nucleus"/>
    <property type="evidence" value="ECO:0007669"/>
    <property type="project" value="UniProtKB-SubCell"/>
</dbReference>
<keyword evidence="1" id="KW-0862">Zinc</keyword>
<accession>A0A444XGE7</accession>
<reference evidence="3 4" key="1">
    <citation type="submission" date="2019-01" db="EMBL/GenBank/DDBJ databases">
        <title>Sequencing of cultivated peanut Arachis hypogaea provides insights into genome evolution and oil improvement.</title>
        <authorList>
            <person name="Chen X."/>
        </authorList>
    </citation>
    <scope>NUCLEOTIDE SEQUENCE [LARGE SCALE GENOMIC DNA]</scope>
    <source>
        <strain evidence="4">cv. Fuhuasheng</strain>
        <tissue evidence="3">Leaves</tissue>
    </source>
</reference>
<name>A0A444XGE7_ARAHY</name>
<comment type="subcellular location">
    <subcellularLocation>
        <location evidence="1">Nucleus</location>
    </subcellularLocation>
</comment>
<dbReference type="PANTHER" id="PTHR31669">
    <property type="entry name" value="PROTEIN FAR1-RELATED SEQUENCE 10-RELATED"/>
    <property type="match status" value="1"/>
</dbReference>
<comment type="caution">
    <text evidence="3">The sequence shown here is derived from an EMBL/GenBank/DDBJ whole genome shotgun (WGS) entry which is preliminary data.</text>
</comment>
<dbReference type="EMBL" id="SDMP01000019">
    <property type="protein sequence ID" value="RYQ88815.1"/>
    <property type="molecule type" value="Genomic_DNA"/>
</dbReference>
<dbReference type="PANTHER" id="PTHR31669:SF283">
    <property type="entry name" value="PROTEIN FAR1-RELATED SEQUENCE"/>
    <property type="match status" value="1"/>
</dbReference>
<organism evidence="3 4">
    <name type="scientific">Arachis hypogaea</name>
    <name type="common">Peanut</name>
    <dbReference type="NCBI Taxonomy" id="3818"/>
    <lineage>
        <taxon>Eukaryota</taxon>
        <taxon>Viridiplantae</taxon>
        <taxon>Streptophyta</taxon>
        <taxon>Embryophyta</taxon>
        <taxon>Tracheophyta</taxon>
        <taxon>Spermatophyta</taxon>
        <taxon>Magnoliopsida</taxon>
        <taxon>eudicotyledons</taxon>
        <taxon>Gunneridae</taxon>
        <taxon>Pentapetalae</taxon>
        <taxon>rosids</taxon>
        <taxon>fabids</taxon>
        <taxon>Fabales</taxon>
        <taxon>Fabaceae</taxon>
        <taxon>Papilionoideae</taxon>
        <taxon>50 kb inversion clade</taxon>
        <taxon>dalbergioids sensu lato</taxon>
        <taxon>Dalbergieae</taxon>
        <taxon>Pterocarpus clade</taxon>
        <taxon>Arachis</taxon>
    </lineage>
</organism>
<dbReference type="InterPro" id="IPR031052">
    <property type="entry name" value="FHY3/FAR1"/>
</dbReference>